<reference evidence="2" key="1">
    <citation type="submission" date="2018-09" db="EMBL/GenBank/DDBJ databases">
        <authorList>
            <person name="Zhu H."/>
        </authorList>
    </citation>
    <scope>NUCLEOTIDE SEQUENCE [LARGE SCALE GENOMIC DNA]</scope>
    <source>
        <strain evidence="2">K1S02-23</strain>
    </source>
</reference>
<dbReference type="AlphaFoldDB" id="A0A3A3G3M9"/>
<dbReference type="Proteomes" id="UP000266327">
    <property type="component" value="Unassembled WGS sequence"/>
</dbReference>
<comment type="caution">
    <text evidence="1">The sequence shown here is derived from an EMBL/GenBank/DDBJ whole genome shotgun (WGS) entry which is preliminary data.</text>
</comment>
<protein>
    <submittedName>
        <fullName evidence="1">DUF1302 family protein</fullName>
    </submittedName>
</protein>
<dbReference type="EMBL" id="QYUQ01000002">
    <property type="protein sequence ID" value="RJG03087.1"/>
    <property type="molecule type" value="Genomic_DNA"/>
</dbReference>
<evidence type="ECO:0000313" key="1">
    <source>
        <dbReference type="EMBL" id="RJG03087.1"/>
    </source>
</evidence>
<sequence>MLVLGQAYAFSIDTGNDDLVINLDNTIRYNYGKRVAGIDLGGPASTGLRDESEFIFDKGDTILNRVDLFSEFDLSYKNIVGFRVSGSAWFDDAYGSFGKSNPAFAATANYPGNAFTPYVKRYYHGPSAEFNDAFVWANLPVPAGNANVKLGRFGLLWGEAVFGVASANSVAVSMTPGDGQKAAMSPGATAKETLLPLSRLSAVVPLSSALDVSLDYTLEYRASRSSEGGTFFALNDVVTFGPVRNGALLRQEPRENDKGDVSLMLRYQPQWANATLGLVYRRFDDKSLTYTQAGPGFYRLLANRDVQLLGVTANTNIAGAAVGAELSYRKGQGLAGGIDPVTLQPARGETIHGVLNAAKVFNQNALWSTAALQVELSWAHLAKITENAARYQGFAAACANEDITAGCPTKNAYHLSAAFSQSWQQVFPGVDLSLPIVYMIGLKGNAPTAGGAINEGTQILSVGLNAAIYAKHYVALTYTNFDNKHRGTGATYVNNGASANYDKDWLGLSYRYNF</sequence>
<accession>A0A3A3G3M9</accession>
<evidence type="ECO:0000313" key="2">
    <source>
        <dbReference type="Proteomes" id="UP000266327"/>
    </source>
</evidence>
<dbReference type="Pfam" id="PF06980">
    <property type="entry name" value="DUF1302"/>
    <property type="match status" value="1"/>
</dbReference>
<proteinExistence type="predicted"/>
<name>A0A3A3G3M9_9BURK</name>
<gene>
    <name evidence="1" type="ORF">D3878_17120</name>
</gene>
<keyword evidence="2" id="KW-1185">Reference proteome</keyword>
<organism evidence="1 2">
    <name type="scientific">Noviherbaspirillum sedimenti</name>
    <dbReference type="NCBI Taxonomy" id="2320865"/>
    <lineage>
        <taxon>Bacteria</taxon>
        <taxon>Pseudomonadati</taxon>
        <taxon>Pseudomonadota</taxon>
        <taxon>Betaproteobacteria</taxon>
        <taxon>Burkholderiales</taxon>
        <taxon>Oxalobacteraceae</taxon>
        <taxon>Noviherbaspirillum</taxon>
    </lineage>
</organism>
<dbReference type="InterPro" id="IPR010727">
    <property type="entry name" value="DUF1302"/>
</dbReference>